<protein>
    <recommendedName>
        <fullName evidence="3">DUF5698 domain-containing protein</fullName>
    </recommendedName>
</protein>
<feature type="transmembrane region" description="Helical" evidence="1">
    <location>
        <begin position="6"/>
        <end position="24"/>
    </location>
</feature>
<name>A0A8S5PXX7_9CAUD</name>
<evidence type="ECO:0000313" key="2">
    <source>
        <dbReference type="EMBL" id="DAE11616.1"/>
    </source>
</evidence>
<keyword evidence="1" id="KW-1133">Transmembrane helix</keyword>
<keyword evidence="1" id="KW-0472">Membrane</keyword>
<feature type="transmembrane region" description="Helical" evidence="1">
    <location>
        <begin position="57"/>
        <end position="78"/>
    </location>
</feature>
<evidence type="ECO:0000256" key="1">
    <source>
        <dbReference type="SAM" id="Phobius"/>
    </source>
</evidence>
<reference evidence="2" key="1">
    <citation type="journal article" date="2021" name="Proc. Natl. Acad. Sci. U.S.A.">
        <title>A Catalog of Tens of Thousands of Viruses from Human Metagenomes Reveals Hidden Associations with Chronic Diseases.</title>
        <authorList>
            <person name="Tisza M.J."/>
            <person name="Buck C.B."/>
        </authorList>
    </citation>
    <scope>NUCLEOTIDE SEQUENCE</scope>
    <source>
        <strain evidence="2">Ct2vX3</strain>
    </source>
</reference>
<accession>A0A8S5PXX7</accession>
<proteinExistence type="predicted"/>
<feature type="transmembrane region" description="Helical" evidence="1">
    <location>
        <begin position="31"/>
        <end position="51"/>
    </location>
</feature>
<dbReference type="EMBL" id="BK015535">
    <property type="protein sequence ID" value="DAE11616.1"/>
    <property type="molecule type" value="Genomic_DNA"/>
</dbReference>
<keyword evidence="1" id="KW-0812">Transmembrane</keyword>
<sequence length="157" mass="18110">MKFLITFIILSIINVIFSTIRSITTIKGDKFTASVISGAYFAFYNIMLIYTVADFPMWQKCVITFICNVIGVYIVKYIEELLRKDKLWKVETTISKIYQSDVCEMLNKAKVSYNYIEGIGKYTIFNVFCATQEQSAAVKEILKAYKAKYFVSESKIL</sequence>
<evidence type="ECO:0008006" key="3">
    <source>
        <dbReference type="Google" id="ProtNLM"/>
    </source>
</evidence>
<organism evidence="2">
    <name type="scientific">Siphoviridae sp. ct2vX3</name>
    <dbReference type="NCBI Taxonomy" id="2825318"/>
    <lineage>
        <taxon>Viruses</taxon>
        <taxon>Duplodnaviria</taxon>
        <taxon>Heunggongvirae</taxon>
        <taxon>Uroviricota</taxon>
        <taxon>Caudoviricetes</taxon>
    </lineage>
</organism>